<feature type="chain" id="PRO_5025450546" evidence="6">
    <location>
        <begin position="21"/>
        <end position="353"/>
    </location>
</feature>
<keyword evidence="4" id="KW-1015">Disulfide bond</keyword>
<name>A0A6A7B297_9PLEO</name>
<evidence type="ECO:0000256" key="6">
    <source>
        <dbReference type="SAM" id="SignalP"/>
    </source>
</evidence>
<dbReference type="Pfam" id="PF03443">
    <property type="entry name" value="AA9"/>
    <property type="match status" value="1"/>
</dbReference>
<dbReference type="OrthoDB" id="4849160at2759"/>
<feature type="domain" description="Auxiliary Activity family 9 catalytic" evidence="7">
    <location>
        <begin position="21"/>
        <end position="235"/>
    </location>
</feature>
<dbReference type="Gene3D" id="2.70.50.70">
    <property type="match status" value="1"/>
</dbReference>
<dbReference type="AlphaFoldDB" id="A0A6A7B297"/>
<reference evidence="8" key="1">
    <citation type="submission" date="2020-01" db="EMBL/GenBank/DDBJ databases">
        <authorList>
            <consortium name="DOE Joint Genome Institute"/>
            <person name="Haridas S."/>
            <person name="Albert R."/>
            <person name="Binder M."/>
            <person name="Bloem J."/>
            <person name="Labutti K."/>
            <person name="Salamov A."/>
            <person name="Andreopoulos B."/>
            <person name="Baker S.E."/>
            <person name="Barry K."/>
            <person name="Bills G."/>
            <person name="Bluhm B.H."/>
            <person name="Cannon C."/>
            <person name="Castanera R."/>
            <person name="Culley D.E."/>
            <person name="Daum C."/>
            <person name="Ezra D."/>
            <person name="Gonzalez J.B."/>
            <person name="Henrissat B."/>
            <person name="Kuo A."/>
            <person name="Liang C."/>
            <person name="Lipzen A."/>
            <person name="Lutzoni F."/>
            <person name="Magnuson J."/>
            <person name="Mondo S."/>
            <person name="Nolan M."/>
            <person name="Ohm R."/>
            <person name="Pangilinan J."/>
            <person name="Park H.-J."/>
            <person name="Ramirez L."/>
            <person name="Alfaro M."/>
            <person name="Sun H."/>
            <person name="Tritt A."/>
            <person name="Yoshinaga Y."/>
            <person name="Zwiers L.-H."/>
            <person name="Turgeon B.G."/>
            <person name="Goodwin S.B."/>
            <person name="Spatafora J.W."/>
            <person name="Crous P.W."/>
            <person name="Grigoriev I.V."/>
        </authorList>
    </citation>
    <scope>NUCLEOTIDE SEQUENCE</scope>
    <source>
        <strain evidence="8">IPT5</strain>
    </source>
</reference>
<dbReference type="PANTHER" id="PTHR33353">
    <property type="entry name" value="PUTATIVE (AFU_ORTHOLOGUE AFUA_1G12560)-RELATED"/>
    <property type="match status" value="1"/>
</dbReference>
<organism evidence="8 9">
    <name type="scientific">Plenodomus tracheiphilus IPT5</name>
    <dbReference type="NCBI Taxonomy" id="1408161"/>
    <lineage>
        <taxon>Eukaryota</taxon>
        <taxon>Fungi</taxon>
        <taxon>Dikarya</taxon>
        <taxon>Ascomycota</taxon>
        <taxon>Pezizomycotina</taxon>
        <taxon>Dothideomycetes</taxon>
        <taxon>Pleosporomycetidae</taxon>
        <taxon>Pleosporales</taxon>
        <taxon>Pleosporineae</taxon>
        <taxon>Leptosphaeriaceae</taxon>
        <taxon>Plenodomus</taxon>
    </lineage>
</organism>
<dbReference type="CDD" id="cd21175">
    <property type="entry name" value="LPMO_AA9"/>
    <property type="match status" value="1"/>
</dbReference>
<dbReference type="InterPro" id="IPR049892">
    <property type="entry name" value="AA9"/>
</dbReference>
<keyword evidence="8" id="KW-0560">Oxidoreductase</keyword>
<comment type="cofactor">
    <cofactor evidence="1">
        <name>Cu(2+)</name>
        <dbReference type="ChEBI" id="CHEBI:29036"/>
    </cofactor>
</comment>
<accession>A0A6A7B297</accession>
<feature type="signal peptide" evidence="6">
    <location>
        <begin position="1"/>
        <end position="20"/>
    </location>
</feature>
<dbReference type="EMBL" id="MU006317">
    <property type="protein sequence ID" value="KAF2848478.1"/>
    <property type="molecule type" value="Genomic_DNA"/>
</dbReference>
<dbReference type="Proteomes" id="UP000799423">
    <property type="component" value="Unassembled WGS sequence"/>
</dbReference>
<feature type="compositionally biased region" description="Low complexity" evidence="5">
    <location>
        <begin position="285"/>
        <end position="311"/>
    </location>
</feature>
<keyword evidence="8" id="KW-0503">Monooxygenase</keyword>
<evidence type="ECO:0000313" key="8">
    <source>
        <dbReference type="EMBL" id="KAF2848478.1"/>
    </source>
</evidence>
<gene>
    <name evidence="8" type="ORF">T440DRAFT_166482</name>
</gene>
<keyword evidence="6" id="KW-0732">Signal</keyword>
<evidence type="ECO:0000256" key="4">
    <source>
        <dbReference type="ARBA" id="ARBA00023157"/>
    </source>
</evidence>
<dbReference type="GO" id="GO:0005576">
    <property type="term" value="C:extracellular region"/>
    <property type="evidence" value="ECO:0007669"/>
    <property type="project" value="UniProtKB-SubCell"/>
</dbReference>
<dbReference type="PANTHER" id="PTHR33353:SF34">
    <property type="entry name" value="ENDO-BETA-1,4-GLUCANASE D"/>
    <property type="match status" value="1"/>
</dbReference>
<keyword evidence="3" id="KW-0964">Secreted</keyword>
<keyword evidence="9" id="KW-1185">Reference proteome</keyword>
<evidence type="ECO:0000256" key="5">
    <source>
        <dbReference type="SAM" id="MobiDB-lite"/>
    </source>
</evidence>
<dbReference type="GO" id="GO:0004497">
    <property type="term" value="F:monooxygenase activity"/>
    <property type="evidence" value="ECO:0007669"/>
    <property type="project" value="UniProtKB-KW"/>
</dbReference>
<protein>
    <submittedName>
        <fullName evidence="8">Lytic polysaccharide monooxygenase</fullName>
    </submittedName>
</protein>
<sequence length="353" mass="36205">MYKTITSLSAIAALAATATAHGTVNGVTIDGVYTGGFKLDYYYAKKNNAPIPEHIGWYAENLDNGFVEPNAFGTADIICHKAASPEGSSDSLAKVAAGGTVEFHWSVWPESHVGPVITYVAPYSGDVASVAKEDLKWTKIDAAGYENGEWAAIKMIGSNNTWPVTVPETLAPGNYVFRHEIIALHGAGSVNGAQAYPQCLNIEVTGSGTVKPEGVAGTALYTAEEKGIVFNPYAATIDYPIPGPALFGGASSGSPTTPTTPSVSAAPIPSGNATVPVVPSATASPIATPDTETPAAPSASAAPVSSPAPSTGGAQSGDLPTEFTIETFITWLEGKASGASSASKARRHARSFF</sequence>
<comment type="subcellular location">
    <subcellularLocation>
        <location evidence="2">Secreted</location>
    </subcellularLocation>
</comment>
<evidence type="ECO:0000256" key="2">
    <source>
        <dbReference type="ARBA" id="ARBA00004613"/>
    </source>
</evidence>
<evidence type="ECO:0000256" key="3">
    <source>
        <dbReference type="ARBA" id="ARBA00022525"/>
    </source>
</evidence>
<evidence type="ECO:0000256" key="1">
    <source>
        <dbReference type="ARBA" id="ARBA00001973"/>
    </source>
</evidence>
<proteinExistence type="predicted"/>
<dbReference type="InterPro" id="IPR005103">
    <property type="entry name" value="AA9_LPMO"/>
</dbReference>
<feature type="region of interest" description="Disordered" evidence="5">
    <location>
        <begin position="276"/>
        <end position="319"/>
    </location>
</feature>
<evidence type="ECO:0000313" key="9">
    <source>
        <dbReference type="Proteomes" id="UP000799423"/>
    </source>
</evidence>
<evidence type="ECO:0000259" key="7">
    <source>
        <dbReference type="Pfam" id="PF03443"/>
    </source>
</evidence>